<keyword evidence="1" id="KW-0472">Membrane</keyword>
<name>A0ABW0Q427_9BURK</name>
<evidence type="ECO:0000256" key="1">
    <source>
        <dbReference type="SAM" id="Phobius"/>
    </source>
</evidence>
<keyword evidence="1" id="KW-0812">Transmembrane</keyword>
<keyword evidence="1" id="KW-1133">Transmembrane helix</keyword>
<protein>
    <submittedName>
        <fullName evidence="2">Uncharacterized protein</fullName>
    </submittedName>
</protein>
<organism evidence="2 3">
    <name type="scientific">Polaromonas jejuensis</name>
    <dbReference type="NCBI Taxonomy" id="457502"/>
    <lineage>
        <taxon>Bacteria</taxon>
        <taxon>Pseudomonadati</taxon>
        <taxon>Pseudomonadota</taxon>
        <taxon>Betaproteobacteria</taxon>
        <taxon>Burkholderiales</taxon>
        <taxon>Comamonadaceae</taxon>
        <taxon>Polaromonas</taxon>
    </lineage>
</organism>
<proteinExistence type="predicted"/>
<evidence type="ECO:0000313" key="3">
    <source>
        <dbReference type="Proteomes" id="UP001596084"/>
    </source>
</evidence>
<sequence length="122" mass="13685">MPLLLWLPAVKKKKRLHLHPHPLSKHLLLLQPLLPLLLTLLLLLPLLPQLLTLPWLLLPLLPALPSNRSSTILKAAFGRFFYGLLVLAIDGGCMSALWPRMPRWICRITAEASRSPHPASPP</sequence>
<reference evidence="3" key="1">
    <citation type="journal article" date="2019" name="Int. J. Syst. Evol. Microbiol.">
        <title>The Global Catalogue of Microorganisms (GCM) 10K type strain sequencing project: providing services to taxonomists for standard genome sequencing and annotation.</title>
        <authorList>
            <consortium name="The Broad Institute Genomics Platform"/>
            <consortium name="The Broad Institute Genome Sequencing Center for Infectious Disease"/>
            <person name="Wu L."/>
            <person name="Ma J."/>
        </authorList>
    </citation>
    <scope>NUCLEOTIDE SEQUENCE [LARGE SCALE GENOMIC DNA]</scope>
    <source>
        <strain evidence="3">CGMCC 4.7277</strain>
    </source>
</reference>
<evidence type="ECO:0000313" key="2">
    <source>
        <dbReference type="EMBL" id="MFC5519341.1"/>
    </source>
</evidence>
<accession>A0ABW0Q427</accession>
<dbReference type="RefSeq" id="WP_068831598.1">
    <property type="nucleotide sequence ID" value="NZ_JBHSMX010000003.1"/>
</dbReference>
<dbReference type="Proteomes" id="UP001596084">
    <property type="component" value="Unassembled WGS sequence"/>
</dbReference>
<comment type="caution">
    <text evidence="2">The sequence shown here is derived from an EMBL/GenBank/DDBJ whole genome shotgun (WGS) entry which is preliminary data.</text>
</comment>
<keyword evidence="3" id="KW-1185">Reference proteome</keyword>
<gene>
    <name evidence="2" type="ORF">ACFPP7_00215</name>
</gene>
<feature type="transmembrane region" description="Helical" evidence="1">
    <location>
        <begin position="76"/>
        <end position="98"/>
    </location>
</feature>
<dbReference type="EMBL" id="JBHSMX010000003">
    <property type="protein sequence ID" value="MFC5519341.1"/>
    <property type="molecule type" value="Genomic_DNA"/>
</dbReference>